<keyword evidence="4 9" id="KW-0812">Transmembrane</keyword>
<comment type="subcellular location">
    <subcellularLocation>
        <location evidence="2">Membrane</location>
        <topology evidence="2">Multi-pass membrane protein</topology>
    </subcellularLocation>
</comment>
<dbReference type="PRINTS" id="PR01434">
    <property type="entry name" value="NADHDHGNASE5"/>
</dbReference>
<feature type="transmembrane region" description="Helical" evidence="9">
    <location>
        <begin position="292"/>
        <end position="313"/>
    </location>
</feature>
<dbReference type="GO" id="GO:0016020">
    <property type="term" value="C:membrane"/>
    <property type="evidence" value="ECO:0007669"/>
    <property type="project" value="UniProtKB-SubCell"/>
</dbReference>
<geneLocation type="mitochondrion" evidence="11"/>
<feature type="domain" description="NADH:quinone oxidoreductase/Mrp antiporter transmembrane" evidence="10">
    <location>
        <begin position="105"/>
        <end position="379"/>
    </location>
</feature>
<organism evidence="11">
    <name type="scientific">Thyreophagus entomophagus</name>
    <dbReference type="NCBI Taxonomy" id="2874286"/>
    <lineage>
        <taxon>Eukaryota</taxon>
        <taxon>Metazoa</taxon>
        <taxon>Ecdysozoa</taxon>
        <taxon>Arthropoda</taxon>
        <taxon>Chelicerata</taxon>
        <taxon>Arachnida</taxon>
        <taxon>Acari</taxon>
        <taxon>Acariformes</taxon>
        <taxon>Sarcoptiformes</taxon>
        <taxon>Astigmata</taxon>
        <taxon>Acaroidea</taxon>
        <taxon>Acaridae</taxon>
        <taxon>Rhizoglyphinae</taxon>
        <taxon>Thyreophagus</taxon>
    </lineage>
</organism>
<feature type="transmembrane region" description="Helical" evidence="9">
    <location>
        <begin position="210"/>
        <end position="231"/>
    </location>
</feature>
<dbReference type="InterPro" id="IPR003945">
    <property type="entry name" value="NU5C-like"/>
</dbReference>
<feature type="transmembrane region" description="Helical" evidence="9">
    <location>
        <begin position="51"/>
        <end position="75"/>
    </location>
</feature>
<name>A0A977KCJ0_9ACAR</name>
<evidence type="ECO:0000256" key="4">
    <source>
        <dbReference type="ARBA" id="ARBA00022692"/>
    </source>
</evidence>
<evidence type="ECO:0000256" key="7">
    <source>
        <dbReference type="ARBA" id="ARBA00031027"/>
    </source>
</evidence>
<sequence length="542" mass="62516">MWFLFFFFFFFIFFLFSFLGVFLFFSGSVVLDFFYCWQFFTELGVSFVFDYVSLFFFCSVSLISSVVFIYSKFYMDSSFSLNLDNSRFFFLLFLFVVSMFFLVFSNSWVIVMLGWDGLGLVSFLLVIYYNDNSSLNSGLITVFTNRIGDCFFILSFIFVFYSGWASFDFLSNSFIFFSLVVFLGAVTKSAQFPFFSWLPAAMAAPTPVSSLVHSSTLVTAGVYLFIRFNYLLGEMNIYMSVLSLITMFLGGLCALYELDFKKVVAMSTLSQLGGMIFTISLGMWGLSFLHMIFHAFFKSSLFLATGSLMHLFLGDQDSRFFGCLGFSFFSKILFSMSCLSLMGFPFALGFYSKDTIITLMVFDHFSLSTFFFCFSSCFTVAYSFRLIFMGFFSFPSFFSSFSFLEELFFFTPLIFLYLSCVFLGNFFYNCFIVPCVCSFFDLFLGCLIILLGFLFFYFSPSNYLLGGVLFTNFFVSLVSNYFFSKFSSKFSFKSEYSWSEVLGGKGVEGFIFKFGESLGRLYEMNFLPLMFFLFLFLGLNNI</sequence>
<gene>
    <name evidence="11" type="primary">ND5</name>
</gene>
<evidence type="ECO:0000313" key="11">
    <source>
        <dbReference type="EMBL" id="UXD78890.1"/>
    </source>
</evidence>
<feature type="transmembrane region" description="Helical" evidence="9">
    <location>
        <begin position="463"/>
        <end position="483"/>
    </location>
</feature>
<feature type="transmembrane region" description="Helical" evidence="9">
    <location>
        <begin position="263"/>
        <end position="286"/>
    </location>
</feature>
<dbReference type="GO" id="GO:0003954">
    <property type="term" value="F:NADH dehydrogenase activity"/>
    <property type="evidence" value="ECO:0007669"/>
    <property type="project" value="TreeGrafter"/>
</dbReference>
<dbReference type="PANTHER" id="PTHR42829:SF2">
    <property type="entry name" value="NADH-UBIQUINONE OXIDOREDUCTASE CHAIN 5"/>
    <property type="match status" value="1"/>
</dbReference>
<dbReference type="GO" id="GO:0008137">
    <property type="term" value="F:NADH dehydrogenase (ubiquinone) activity"/>
    <property type="evidence" value="ECO:0007669"/>
    <property type="project" value="UniProtKB-EC"/>
</dbReference>
<dbReference type="AlphaFoldDB" id="A0A977KCJ0"/>
<comment type="function">
    <text evidence="1">Core subunit of the mitochondrial membrane respiratory chain NADH dehydrogenase (Complex I) that is believed to belong to the minimal assembly required for catalysis. Complex I functions in the transfer of electrons from NADH to the respiratory chain. The immediate electron acceptor for the enzyme is believed to be ubiquinone.</text>
</comment>
<accession>A0A977KCJ0</accession>
<feature type="transmembrane region" description="Helical" evidence="9">
    <location>
        <begin position="320"/>
        <end position="344"/>
    </location>
</feature>
<feature type="transmembrane region" description="Helical" evidence="9">
    <location>
        <begin position="237"/>
        <end position="256"/>
    </location>
</feature>
<evidence type="ECO:0000256" key="6">
    <source>
        <dbReference type="ARBA" id="ARBA00023136"/>
    </source>
</evidence>
<dbReference type="EC" id="7.1.1.2" evidence="3"/>
<evidence type="ECO:0000256" key="2">
    <source>
        <dbReference type="ARBA" id="ARBA00004141"/>
    </source>
</evidence>
<feature type="transmembrane region" description="Helical" evidence="9">
    <location>
        <begin position="7"/>
        <end position="31"/>
    </location>
</feature>
<evidence type="ECO:0000256" key="9">
    <source>
        <dbReference type="SAM" id="Phobius"/>
    </source>
</evidence>
<dbReference type="PANTHER" id="PTHR42829">
    <property type="entry name" value="NADH-UBIQUINONE OXIDOREDUCTASE CHAIN 5"/>
    <property type="match status" value="1"/>
</dbReference>
<feature type="transmembrane region" description="Helical" evidence="9">
    <location>
        <begin position="173"/>
        <end position="198"/>
    </location>
</feature>
<dbReference type="CTD" id="4540"/>
<feature type="transmembrane region" description="Helical" evidence="9">
    <location>
        <begin position="409"/>
        <end position="428"/>
    </location>
</feature>
<dbReference type="GO" id="GO:0015990">
    <property type="term" value="P:electron transport coupled proton transport"/>
    <property type="evidence" value="ECO:0007669"/>
    <property type="project" value="TreeGrafter"/>
</dbReference>
<dbReference type="RefSeq" id="YP_010503028.1">
    <property type="nucleotide sequence ID" value="NC_066986.1"/>
</dbReference>
<dbReference type="GO" id="GO:0042773">
    <property type="term" value="P:ATP synthesis coupled electron transport"/>
    <property type="evidence" value="ECO:0007669"/>
    <property type="project" value="InterPro"/>
</dbReference>
<keyword evidence="5 9" id="KW-1133">Transmembrane helix</keyword>
<comment type="catalytic activity">
    <reaction evidence="8">
        <text>a ubiquinone + NADH + 5 H(+)(in) = a ubiquinol + NAD(+) + 4 H(+)(out)</text>
        <dbReference type="Rhea" id="RHEA:29091"/>
        <dbReference type="Rhea" id="RHEA-COMP:9565"/>
        <dbReference type="Rhea" id="RHEA-COMP:9566"/>
        <dbReference type="ChEBI" id="CHEBI:15378"/>
        <dbReference type="ChEBI" id="CHEBI:16389"/>
        <dbReference type="ChEBI" id="CHEBI:17976"/>
        <dbReference type="ChEBI" id="CHEBI:57540"/>
        <dbReference type="ChEBI" id="CHEBI:57945"/>
        <dbReference type="EC" id="7.1.1.2"/>
    </reaction>
</comment>
<evidence type="ECO:0000256" key="3">
    <source>
        <dbReference type="ARBA" id="ARBA00012944"/>
    </source>
</evidence>
<evidence type="ECO:0000259" key="10">
    <source>
        <dbReference type="Pfam" id="PF00361"/>
    </source>
</evidence>
<dbReference type="Pfam" id="PF00361">
    <property type="entry name" value="Proton_antipo_M"/>
    <property type="match status" value="1"/>
</dbReference>
<keyword evidence="6 9" id="KW-0472">Membrane</keyword>
<feature type="transmembrane region" description="Helical" evidence="9">
    <location>
        <begin position="435"/>
        <end position="457"/>
    </location>
</feature>
<evidence type="ECO:0000256" key="8">
    <source>
        <dbReference type="ARBA" id="ARBA00049551"/>
    </source>
</evidence>
<dbReference type="InterPro" id="IPR001750">
    <property type="entry name" value="ND/Mrp_TM"/>
</dbReference>
<dbReference type="EMBL" id="OK166751">
    <property type="protein sequence ID" value="UXD78890.1"/>
    <property type="molecule type" value="Genomic_DNA"/>
</dbReference>
<feature type="transmembrane region" description="Helical" evidence="9">
    <location>
        <begin position="87"/>
        <end position="104"/>
    </location>
</feature>
<reference evidence="11" key="1">
    <citation type="submission" date="2021-09" db="EMBL/GenBank/DDBJ databases">
        <authorList>
            <person name="Fang Y."/>
            <person name="Sun E."/>
            <person name="Li M."/>
        </authorList>
    </citation>
    <scope>NUCLEOTIDE SEQUENCE</scope>
</reference>
<feature type="transmembrane region" description="Helical" evidence="9">
    <location>
        <begin position="521"/>
        <end position="539"/>
    </location>
</feature>
<keyword evidence="11" id="KW-0496">Mitochondrion</keyword>
<evidence type="ECO:0000256" key="5">
    <source>
        <dbReference type="ARBA" id="ARBA00022989"/>
    </source>
</evidence>
<evidence type="ECO:0000256" key="1">
    <source>
        <dbReference type="ARBA" id="ARBA00003257"/>
    </source>
</evidence>
<dbReference type="GeneID" id="75510450"/>
<proteinExistence type="predicted"/>
<protein>
    <recommendedName>
        <fullName evidence="3">NADH:ubiquinone reductase (H(+)-translocating)</fullName>
        <ecNumber evidence="3">7.1.1.2</ecNumber>
    </recommendedName>
    <alternativeName>
        <fullName evidence="7">NADH dehydrogenase subunit 5</fullName>
    </alternativeName>
</protein>